<evidence type="ECO:0000313" key="9">
    <source>
        <dbReference type="Proteomes" id="UP001223743"/>
    </source>
</evidence>
<evidence type="ECO:0000256" key="2">
    <source>
        <dbReference type="ARBA" id="ARBA00022692"/>
    </source>
</evidence>
<keyword evidence="9" id="KW-1185">Reference proteome</keyword>
<dbReference type="SUPFAM" id="SSF111369">
    <property type="entry name" value="HlyD-like secretion proteins"/>
    <property type="match status" value="2"/>
</dbReference>
<feature type="domain" description="p-hydroxybenzoic acid efflux pump subunit AaeA-like beta-barrel" evidence="7">
    <location>
        <begin position="232"/>
        <end position="321"/>
    </location>
</feature>
<comment type="subcellular location">
    <subcellularLocation>
        <location evidence="1">Membrane</location>
        <topology evidence="1">Single-pass membrane protein</topology>
    </subcellularLocation>
</comment>
<dbReference type="PANTHER" id="PTHR30386">
    <property type="entry name" value="MEMBRANE FUSION SUBUNIT OF EMRAB-TOLC MULTIDRUG EFFLUX PUMP"/>
    <property type="match status" value="1"/>
</dbReference>
<sequence length="326" mass="34429">MLRRLLDHPVRLIVGVVILFFALYELSVQFFAYTGDAYVTTDVVVLSAEVDGPIAAIAVENNQAVKTGDPLFTIETTPYALDVTEAEATLAQARAGLALATDQVAAAKATVVSAEAVLSNANAALSRSRALSGEGFSTDATLDEAVRDAATASANLSVAQSDLGVANQRVTVANADLSAAEAALGKARYRLSKTDIAAPVDGRIAPFTRRRGDSLAAGDEVMAIVTAERPRIVANVAERHLSHLKLGQDVWVTIGSRPWRIVGGHVSGIAAGIARSPDAQRIIPYVDPSTDWVRLPRRFPVEITLDDLPAGEALPLGADARALIWF</sequence>
<dbReference type="InterPro" id="IPR058634">
    <property type="entry name" value="AaeA-lik-b-barrel"/>
</dbReference>
<evidence type="ECO:0000256" key="5">
    <source>
        <dbReference type="SAM" id="Phobius"/>
    </source>
</evidence>
<evidence type="ECO:0000256" key="3">
    <source>
        <dbReference type="ARBA" id="ARBA00022989"/>
    </source>
</evidence>
<protein>
    <submittedName>
        <fullName evidence="8">Multidrug efflux system membrane fusion protein</fullName>
    </submittedName>
</protein>
<evidence type="ECO:0000313" key="8">
    <source>
        <dbReference type="EMBL" id="MDQ0516222.1"/>
    </source>
</evidence>
<dbReference type="InterPro" id="IPR050739">
    <property type="entry name" value="MFP"/>
</dbReference>
<dbReference type="EMBL" id="JAUSWJ010000001">
    <property type="protein sequence ID" value="MDQ0516222.1"/>
    <property type="molecule type" value="Genomic_DNA"/>
</dbReference>
<comment type="caution">
    <text evidence="8">The sequence shown here is derived from an EMBL/GenBank/DDBJ whole genome shotgun (WGS) entry which is preliminary data.</text>
</comment>
<dbReference type="InterPro" id="IPR058625">
    <property type="entry name" value="MdtA-like_BSH"/>
</dbReference>
<dbReference type="Gene3D" id="2.40.30.170">
    <property type="match status" value="1"/>
</dbReference>
<dbReference type="Pfam" id="PF25963">
    <property type="entry name" value="Beta-barrel_AAEA"/>
    <property type="match status" value="1"/>
</dbReference>
<dbReference type="PANTHER" id="PTHR30386:SF26">
    <property type="entry name" value="TRANSPORT PROTEIN COMB"/>
    <property type="match status" value="1"/>
</dbReference>
<dbReference type="Gene3D" id="1.10.287.470">
    <property type="entry name" value="Helix hairpin bin"/>
    <property type="match status" value="2"/>
</dbReference>
<evidence type="ECO:0000259" key="7">
    <source>
        <dbReference type="Pfam" id="PF25963"/>
    </source>
</evidence>
<organism evidence="8 9">
    <name type="scientific">Kaistia geumhonensis</name>
    <dbReference type="NCBI Taxonomy" id="410839"/>
    <lineage>
        <taxon>Bacteria</taxon>
        <taxon>Pseudomonadati</taxon>
        <taxon>Pseudomonadota</taxon>
        <taxon>Alphaproteobacteria</taxon>
        <taxon>Hyphomicrobiales</taxon>
        <taxon>Kaistiaceae</taxon>
        <taxon>Kaistia</taxon>
    </lineage>
</organism>
<dbReference type="RefSeq" id="WP_266279876.1">
    <property type="nucleotide sequence ID" value="NZ_JAPKNF010000001.1"/>
</dbReference>
<feature type="transmembrane region" description="Helical" evidence="5">
    <location>
        <begin position="12"/>
        <end position="33"/>
    </location>
</feature>
<keyword evidence="3 5" id="KW-1133">Transmembrane helix</keyword>
<accession>A0ABU0M5I6</accession>
<gene>
    <name evidence="8" type="ORF">QO015_001835</name>
</gene>
<evidence type="ECO:0000256" key="1">
    <source>
        <dbReference type="ARBA" id="ARBA00004167"/>
    </source>
</evidence>
<proteinExistence type="predicted"/>
<keyword evidence="2 5" id="KW-0812">Transmembrane</keyword>
<dbReference type="Gene3D" id="2.40.50.100">
    <property type="match status" value="1"/>
</dbReference>
<dbReference type="Proteomes" id="UP001223743">
    <property type="component" value="Unassembled WGS sequence"/>
</dbReference>
<reference evidence="8 9" key="1">
    <citation type="submission" date="2023-07" db="EMBL/GenBank/DDBJ databases">
        <title>Genomic Encyclopedia of Type Strains, Phase IV (KMG-IV): sequencing the most valuable type-strain genomes for metagenomic binning, comparative biology and taxonomic classification.</title>
        <authorList>
            <person name="Goeker M."/>
        </authorList>
    </citation>
    <scope>NUCLEOTIDE SEQUENCE [LARGE SCALE GENOMIC DNA]</scope>
    <source>
        <strain evidence="8 9">B1-1</strain>
    </source>
</reference>
<evidence type="ECO:0000256" key="4">
    <source>
        <dbReference type="ARBA" id="ARBA00023136"/>
    </source>
</evidence>
<dbReference type="Pfam" id="PF25917">
    <property type="entry name" value="BSH_RND"/>
    <property type="match status" value="1"/>
</dbReference>
<feature type="domain" description="Multidrug resistance protein MdtA-like barrel-sandwich hybrid" evidence="6">
    <location>
        <begin position="44"/>
        <end position="226"/>
    </location>
</feature>
<evidence type="ECO:0000259" key="6">
    <source>
        <dbReference type="Pfam" id="PF25917"/>
    </source>
</evidence>
<keyword evidence="4 5" id="KW-0472">Membrane</keyword>
<name>A0ABU0M5I6_9HYPH</name>